<dbReference type="RefSeq" id="WP_091230746.1">
    <property type="nucleotide sequence ID" value="NZ_FNBG01000013.1"/>
</dbReference>
<feature type="transmembrane region" description="Helical" evidence="8">
    <location>
        <begin position="120"/>
        <end position="141"/>
    </location>
</feature>
<dbReference type="PANTHER" id="PTHR30472:SF65">
    <property type="entry name" value="SIDEROPHORE TRANSPORT SYSTEM PERMEASE PROTEIN YFIZ-RELATED"/>
    <property type="match status" value="1"/>
</dbReference>
<dbReference type="SUPFAM" id="SSF81345">
    <property type="entry name" value="ABC transporter involved in vitamin B12 uptake, BtuC"/>
    <property type="match status" value="1"/>
</dbReference>
<dbReference type="OrthoDB" id="9811721at2"/>
<feature type="transmembrane region" description="Helical" evidence="8">
    <location>
        <begin position="312"/>
        <end position="329"/>
    </location>
</feature>
<proteinExistence type="inferred from homology"/>
<feature type="transmembrane region" description="Helical" evidence="8">
    <location>
        <begin position="12"/>
        <end position="35"/>
    </location>
</feature>
<keyword evidence="10" id="KW-1185">Reference proteome</keyword>
<protein>
    <submittedName>
        <fullName evidence="9">Iron complex transport system permease protein</fullName>
    </submittedName>
</protein>
<comment type="similarity">
    <text evidence="2">Belongs to the binding-protein-dependent transport system permease family. FecCD subfamily.</text>
</comment>
<dbReference type="GO" id="GO:0022857">
    <property type="term" value="F:transmembrane transporter activity"/>
    <property type="evidence" value="ECO:0007669"/>
    <property type="project" value="InterPro"/>
</dbReference>
<name>A0A1G7MHR3_9BACL</name>
<dbReference type="Gene3D" id="1.10.3470.10">
    <property type="entry name" value="ABC transporter involved in vitamin B12 uptake, BtuC"/>
    <property type="match status" value="1"/>
</dbReference>
<evidence type="ECO:0000313" key="10">
    <source>
        <dbReference type="Proteomes" id="UP000198972"/>
    </source>
</evidence>
<dbReference type="GO" id="GO:0005886">
    <property type="term" value="C:plasma membrane"/>
    <property type="evidence" value="ECO:0007669"/>
    <property type="project" value="UniProtKB-SubCell"/>
</dbReference>
<dbReference type="PANTHER" id="PTHR30472">
    <property type="entry name" value="FERRIC ENTEROBACTIN TRANSPORT SYSTEM PERMEASE PROTEIN"/>
    <property type="match status" value="1"/>
</dbReference>
<evidence type="ECO:0000313" key="9">
    <source>
        <dbReference type="EMBL" id="SDF60689.1"/>
    </source>
</evidence>
<gene>
    <name evidence="9" type="ORF">SAMN04488542_113107</name>
</gene>
<keyword evidence="3" id="KW-0813">Transport</keyword>
<keyword evidence="5 8" id="KW-0812">Transmembrane</keyword>
<evidence type="ECO:0000256" key="8">
    <source>
        <dbReference type="SAM" id="Phobius"/>
    </source>
</evidence>
<dbReference type="Pfam" id="PF01032">
    <property type="entry name" value="FecCD"/>
    <property type="match status" value="1"/>
</dbReference>
<dbReference type="EMBL" id="FNBG01000013">
    <property type="protein sequence ID" value="SDF60689.1"/>
    <property type="molecule type" value="Genomic_DNA"/>
</dbReference>
<accession>A0A1G7MHR3</accession>
<evidence type="ECO:0000256" key="5">
    <source>
        <dbReference type="ARBA" id="ARBA00022692"/>
    </source>
</evidence>
<evidence type="ECO:0000256" key="4">
    <source>
        <dbReference type="ARBA" id="ARBA00022475"/>
    </source>
</evidence>
<feature type="transmembrane region" description="Helical" evidence="8">
    <location>
        <begin position="279"/>
        <end position="300"/>
    </location>
</feature>
<feature type="transmembrane region" description="Helical" evidence="8">
    <location>
        <begin position="240"/>
        <end position="267"/>
    </location>
</feature>
<dbReference type="InterPro" id="IPR000522">
    <property type="entry name" value="ABC_transptr_permease_BtuC"/>
</dbReference>
<feature type="transmembrane region" description="Helical" evidence="8">
    <location>
        <begin position="95"/>
        <end position="114"/>
    </location>
</feature>
<keyword evidence="4" id="KW-1003">Cell membrane</keyword>
<dbReference type="CDD" id="cd06550">
    <property type="entry name" value="TM_ABC_iron-siderophores_like"/>
    <property type="match status" value="1"/>
</dbReference>
<dbReference type="InterPro" id="IPR037294">
    <property type="entry name" value="ABC_BtuC-like"/>
</dbReference>
<evidence type="ECO:0000256" key="7">
    <source>
        <dbReference type="ARBA" id="ARBA00023136"/>
    </source>
</evidence>
<comment type="subcellular location">
    <subcellularLocation>
        <location evidence="1">Cell membrane</location>
        <topology evidence="1">Multi-pass membrane protein</topology>
    </subcellularLocation>
</comment>
<dbReference type="Proteomes" id="UP000198972">
    <property type="component" value="Unassembled WGS sequence"/>
</dbReference>
<evidence type="ECO:0000256" key="1">
    <source>
        <dbReference type="ARBA" id="ARBA00004651"/>
    </source>
</evidence>
<organism evidence="9 10">
    <name type="scientific">Fontibacillus panacisegetis</name>
    <dbReference type="NCBI Taxonomy" id="670482"/>
    <lineage>
        <taxon>Bacteria</taxon>
        <taxon>Bacillati</taxon>
        <taxon>Bacillota</taxon>
        <taxon>Bacilli</taxon>
        <taxon>Bacillales</taxon>
        <taxon>Paenibacillaceae</taxon>
        <taxon>Fontibacillus</taxon>
    </lineage>
</organism>
<feature type="transmembrane region" description="Helical" evidence="8">
    <location>
        <begin position="197"/>
        <end position="214"/>
    </location>
</feature>
<dbReference type="AlphaFoldDB" id="A0A1G7MHR3"/>
<reference evidence="9 10" key="1">
    <citation type="submission" date="2016-10" db="EMBL/GenBank/DDBJ databases">
        <authorList>
            <person name="de Groot N.N."/>
        </authorList>
    </citation>
    <scope>NUCLEOTIDE SEQUENCE [LARGE SCALE GENOMIC DNA]</scope>
    <source>
        <strain evidence="9 10">DSM 28129</strain>
    </source>
</reference>
<feature type="transmembrane region" description="Helical" evidence="8">
    <location>
        <begin position="67"/>
        <end position="83"/>
    </location>
</feature>
<evidence type="ECO:0000256" key="2">
    <source>
        <dbReference type="ARBA" id="ARBA00007935"/>
    </source>
</evidence>
<keyword evidence="6 8" id="KW-1133">Transmembrane helix</keyword>
<dbReference type="STRING" id="670482.SAMN04488542_113107"/>
<evidence type="ECO:0000256" key="3">
    <source>
        <dbReference type="ARBA" id="ARBA00022448"/>
    </source>
</evidence>
<dbReference type="GO" id="GO:0033214">
    <property type="term" value="P:siderophore-iron import into cell"/>
    <property type="evidence" value="ECO:0007669"/>
    <property type="project" value="TreeGrafter"/>
</dbReference>
<sequence>MTEKKRPSIPFLYKLIAGILVFIGMFAVALIYGAADTTAMDAWNALTSNATGDKLSIIREIRLPREVAAIFVGAALAIAGAVMQGITRNPLADPGLLGLTSGANAALAIAIAFIPAANYFSIMIACFIGAAVGAIMVFGIGSIKKGGLSPLRIVLAGAAVSAFLHAIAEGIGIYFKISKDVSMWTAGGIIGTTWNQLQLIGPVIGAGVIVTILLSKQLTILSLSEDVAIGLGLKIKHIKIILFIIIILLAGASVALVGNLVFIGLLVPHIVRAIVGTDYRYIIPMSGIVGAAFMLFADTLGRTINAPWETPVAAIVAMMGLPFFLFIVHKGGKQLS</sequence>
<dbReference type="FunFam" id="1.10.3470.10:FF:000001">
    <property type="entry name" value="Vitamin B12 ABC transporter permease BtuC"/>
    <property type="match status" value="1"/>
</dbReference>
<evidence type="ECO:0000256" key="6">
    <source>
        <dbReference type="ARBA" id="ARBA00022989"/>
    </source>
</evidence>
<feature type="transmembrane region" description="Helical" evidence="8">
    <location>
        <begin position="153"/>
        <end position="177"/>
    </location>
</feature>
<keyword evidence="7 8" id="KW-0472">Membrane</keyword>